<evidence type="ECO:0008006" key="4">
    <source>
        <dbReference type="Google" id="ProtNLM"/>
    </source>
</evidence>
<keyword evidence="3" id="KW-1185">Reference proteome</keyword>
<name>A0ABP4NDC0_9ACTN</name>
<dbReference type="RefSeq" id="WP_344210203.1">
    <property type="nucleotide sequence ID" value="NZ_BAAAOS010000007.1"/>
</dbReference>
<protein>
    <recommendedName>
        <fullName evidence="4">Sugar lactone lactonase YvrE</fullName>
    </recommendedName>
</protein>
<gene>
    <name evidence="2" type="ORF">GCM10009789_09880</name>
</gene>
<evidence type="ECO:0000256" key="1">
    <source>
        <dbReference type="SAM" id="SignalP"/>
    </source>
</evidence>
<dbReference type="PANTHER" id="PTHR47197">
    <property type="entry name" value="PROTEIN NIRF"/>
    <property type="match status" value="1"/>
</dbReference>
<dbReference type="PANTHER" id="PTHR47197:SF3">
    <property type="entry name" value="DIHYDRO-HEME D1 DEHYDROGENASE"/>
    <property type="match status" value="1"/>
</dbReference>
<reference evidence="3" key="1">
    <citation type="journal article" date="2019" name="Int. J. Syst. Evol. Microbiol.">
        <title>The Global Catalogue of Microorganisms (GCM) 10K type strain sequencing project: providing services to taxonomists for standard genome sequencing and annotation.</title>
        <authorList>
            <consortium name="The Broad Institute Genomics Platform"/>
            <consortium name="The Broad Institute Genome Sequencing Center for Infectious Disease"/>
            <person name="Wu L."/>
            <person name="Ma J."/>
        </authorList>
    </citation>
    <scope>NUCLEOTIDE SEQUENCE [LARGE SCALE GENOMIC DNA]</scope>
    <source>
        <strain evidence="3">JCM 14969</strain>
    </source>
</reference>
<organism evidence="2 3">
    <name type="scientific">Kribbella sancticallisti</name>
    <dbReference type="NCBI Taxonomy" id="460087"/>
    <lineage>
        <taxon>Bacteria</taxon>
        <taxon>Bacillati</taxon>
        <taxon>Actinomycetota</taxon>
        <taxon>Actinomycetes</taxon>
        <taxon>Propionibacteriales</taxon>
        <taxon>Kribbellaceae</taxon>
        <taxon>Kribbella</taxon>
    </lineage>
</organism>
<proteinExistence type="predicted"/>
<keyword evidence="1" id="KW-0732">Signal</keyword>
<evidence type="ECO:0000313" key="3">
    <source>
        <dbReference type="Proteomes" id="UP001500393"/>
    </source>
</evidence>
<evidence type="ECO:0000313" key="2">
    <source>
        <dbReference type="EMBL" id="GAA1558475.1"/>
    </source>
</evidence>
<dbReference type="SUPFAM" id="SSF63829">
    <property type="entry name" value="Calcium-dependent phosphotriesterase"/>
    <property type="match status" value="1"/>
</dbReference>
<dbReference type="InterPro" id="IPR011042">
    <property type="entry name" value="6-blade_b-propeller_TolB-like"/>
</dbReference>
<feature type="chain" id="PRO_5046138754" description="Sugar lactone lactonase YvrE" evidence="1">
    <location>
        <begin position="32"/>
        <end position="373"/>
    </location>
</feature>
<feature type="signal peptide" evidence="1">
    <location>
        <begin position="1"/>
        <end position="31"/>
    </location>
</feature>
<dbReference type="Proteomes" id="UP001500393">
    <property type="component" value="Unassembled WGS sequence"/>
</dbReference>
<dbReference type="EMBL" id="BAAAOS010000007">
    <property type="protein sequence ID" value="GAA1558475.1"/>
    <property type="molecule type" value="Genomic_DNA"/>
</dbReference>
<dbReference type="InterPro" id="IPR051200">
    <property type="entry name" value="Host-pathogen_enzymatic-act"/>
</dbReference>
<dbReference type="Gene3D" id="2.120.10.30">
    <property type="entry name" value="TolB, C-terminal domain"/>
    <property type="match status" value="1"/>
</dbReference>
<accession>A0ABP4NDC0</accession>
<comment type="caution">
    <text evidence="2">The sequence shown here is derived from an EMBL/GenBank/DDBJ whole genome shotgun (WGS) entry which is preliminary data.</text>
</comment>
<sequence>MSRPLPRQLGRALAATLGLPALLLGTLAASAVTSAPAGPPASTPVSAAAAKAAKHAEMEEMCDPYRFRAATTIAAAAAAAAANGAAAKSATVDRFPARFDLPPGFQPEGIAIARGKAYFGSRANGDIYAADLRTGLGRVITPGPGTGSLGMKVDGKGRLFVAGGGGGNGRVIDTRTGAVLASYTFTTATPTFVNDVILGKGGAYFTDSRQPVIYQVPLGRNGKLPAQSAVRTIPLSGDYQHNPTMNNGNGISLTPDGRGLIIIQSATGFLFRVDPRTGVTRQVDLGGVLMTNGDGLLLRQDILYVVQNRLNKIAVLDLNRSGTSGRLVREITSPDFDVPTTAAFFGNRIYLPNARFTTPPTPTTPYWVTAVPR</sequence>